<reference evidence="2 3" key="1">
    <citation type="submission" date="2016-11" db="EMBL/GenBank/DDBJ databases">
        <authorList>
            <person name="Jaros S."/>
            <person name="Januszkiewicz K."/>
            <person name="Wedrychowicz H."/>
        </authorList>
    </citation>
    <scope>NUCLEOTIDE SEQUENCE [LARGE SCALE GENOMIC DNA]</scope>
    <source>
        <strain evidence="2 3">DSM 17918</strain>
    </source>
</reference>
<dbReference type="PANTHER" id="PTHR40061:SF1">
    <property type="entry name" value="SPORULATION PROTEIN YLMC-RELATED"/>
    <property type="match status" value="1"/>
</dbReference>
<dbReference type="STRING" id="1121256.SAMN02746089_00188"/>
<dbReference type="Pfam" id="PF05239">
    <property type="entry name" value="PRC"/>
    <property type="match status" value="1"/>
</dbReference>
<gene>
    <name evidence="2" type="ORF">SAMN02746089_00188</name>
</gene>
<evidence type="ECO:0000313" key="2">
    <source>
        <dbReference type="EMBL" id="SHE38228.1"/>
    </source>
</evidence>
<dbReference type="Gene3D" id="2.30.30.240">
    <property type="entry name" value="PRC-barrel domain"/>
    <property type="match status" value="1"/>
</dbReference>
<dbReference type="Proteomes" id="UP000184088">
    <property type="component" value="Unassembled WGS sequence"/>
</dbReference>
<dbReference type="EMBL" id="FQVH01000001">
    <property type="protein sequence ID" value="SHE38228.1"/>
    <property type="molecule type" value="Genomic_DNA"/>
</dbReference>
<organism evidence="2 3">
    <name type="scientific">Caldanaerobius fijiensis DSM 17918</name>
    <dbReference type="NCBI Taxonomy" id="1121256"/>
    <lineage>
        <taxon>Bacteria</taxon>
        <taxon>Bacillati</taxon>
        <taxon>Bacillota</taxon>
        <taxon>Clostridia</taxon>
        <taxon>Thermoanaerobacterales</taxon>
        <taxon>Thermoanaerobacteraceae</taxon>
        <taxon>Caldanaerobius</taxon>
    </lineage>
</organism>
<dbReference type="InterPro" id="IPR014238">
    <property type="entry name" value="Spore_YlmC/YmxH"/>
</dbReference>
<accession>A0A1M4T171</accession>
<dbReference type="SUPFAM" id="SSF50346">
    <property type="entry name" value="PRC-barrel domain"/>
    <property type="match status" value="1"/>
</dbReference>
<dbReference type="RefSeq" id="WP_073341201.1">
    <property type="nucleotide sequence ID" value="NZ_FQVH01000001.1"/>
</dbReference>
<evidence type="ECO:0000259" key="1">
    <source>
        <dbReference type="Pfam" id="PF05239"/>
    </source>
</evidence>
<dbReference type="InterPro" id="IPR011033">
    <property type="entry name" value="PRC_barrel-like_sf"/>
</dbReference>
<protein>
    <submittedName>
        <fullName evidence="2">Sporulation protein, YlmC/YmxH family</fullName>
    </submittedName>
</protein>
<keyword evidence="3" id="KW-1185">Reference proteome</keyword>
<evidence type="ECO:0000313" key="3">
    <source>
        <dbReference type="Proteomes" id="UP000184088"/>
    </source>
</evidence>
<name>A0A1M4T171_9THEO</name>
<dbReference type="NCBIfam" id="TIGR02888">
    <property type="entry name" value="spore_YlmC_YmxH"/>
    <property type="match status" value="1"/>
</dbReference>
<proteinExistence type="predicted"/>
<dbReference type="InterPro" id="IPR027275">
    <property type="entry name" value="PRC-brl_dom"/>
</dbReference>
<dbReference type="PANTHER" id="PTHR40061">
    <property type="entry name" value="SPORULATION PROTEIN YLMC-RELATED"/>
    <property type="match status" value="1"/>
</dbReference>
<feature type="domain" description="PRC-barrel" evidence="1">
    <location>
        <begin position="3"/>
        <end position="76"/>
    </location>
</feature>
<sequence>MVSTTDLSQKEVVNVLDGRRLGFISDIEINLEEGRIEALVLPGQAKFLGFFGKENEKVIPWSDVKKIGRDVILVQYDGPGIIEKNDDSEF</sequence>
<dbReference type="AlphaFoldDB" id="A0A1M4T171"/>
<dbReference type="OrthoDB" id="6024937at2"/>